<dbReference type="GO" id="GO:0003954">
    <property type="term" value="F:NADH dehydrogenase activity"/>
    <property type="evidence" value="ECO:0007669"/>
    <property type="project" value="TreeGrafter"/>
</dbReference>
<dbReference type="Pfam" id="PF13510">
    <property type="entry name" value="Fer2_4"/>
    <property type="match status" value="1"/>
</dbReference>
<dbReference type="GO" id="GO:0046872">
    <property type="term" value="F:metal ion binding"/>
    <property type="evidence" value="ECO:0007669"/>
    <property type="project" value="UniProtKB-UniRule"/>
</dbReference>
<dbReference type="AlphaFoldDB" id="A0A0K2SPB0"/>
<dbReference type="GO" id="GO:0051539">
    <property type="term" value="F:4 iron, 4 sulfur cluster binding"/>
    <property type="evidence" value="ECO:0007669"/>
    <property type="project" value="UniProtKB-KW"/>
</dbReference>
<dbReference type="Pfam" id="PF04879">
    <property type="entry name" value="Molybdop_Fe4S4"/>
    <property type="match status" value="1"/>
</dbReference>
<dbReference type="GO" id="GO:0042773">
    <property type="term" value="P:ATP synthesis coupled electron transport"/>
    <property type="evidence" value="ECO:0007669"/>
    <property type="project" value="InterPro"/>
</dbReference>
<dbReference type="PATRIC" id="fig|1555112.3.peg.3159"/>
<feature type="domain" description="2Fe-2S ferredoxin-type" evidence="15">
    <location>
        <begin position="4"/>
        <end position="82"/>
    </location>
</feature>
<evidence type="ECO:0000256" key="14">
    <source>
        <dbReference type="RuleBase" id="RU003525"/>
    </source>
</evidence>
<dbReference type="PROSITE" id="PS00643">
    <property type="entry name" value="COMPLEX1_75K_3"/>
    <property type="match status" value="1"/>
</dbReference>
<keyword evidence="9 14" id="KW-0408">Iron</keyword>
<dbReference type="Pfam" id="PF10588">
    <property type="entry name" value="NADH-G_4Fe-4S_3"/>
    <property type="match status" value="1"/>
</dbReference>
<organism evidence="18 19">
    <name type="scientific">Limnochorda pilosa</name>
    <dbReference type="NCBI Taxonomy" id="1555112"/>
    <lineage>
        <taxon>Bacteria</taxon>
        <taxon>Bacillati</taxon>
        <taxon>Bacillota</taxon>
        <taxon>Limnochordia</taxon>
        <taxon>Limnochordales</taxon>
        <taxon>Limnochordaceae</taxon>
        <taxon>Limnochorda</taxon>
    </lineage>
</organism>
<dbReference type="CDD" id="cd00207">
    <property type="entry name" value="fer2"/>
    <property type="match status" value="1"/>
</dbReference>
<protein>
    <recommendedName>
        <fullName evidence="14">NADH-quinone oxidoreductase</fullName>
        <ecNumber evidence="14">7.1.1.-</ecNumber>
    </recommendedName>
</protein>
<evidence type="ECO:0000256" key="2">
    <source>
        <dbReference type="ARBA" id="ARBA00002378"/>
    </source>
</evidence>
<dbReference type="PROSITE" id="PS51839">
    <property type="entry name" value="4FE4S_HC3"/>
    <property type="match status" value="1"/>
</dbReference>
<dbReference type="InterPro" id="IPR054351">
    <property type="entry name" value="NADH_UbQ_OxRdtase_ferredoxin"/>
</dbReference>
<keyword evidence="8 14" id="KW-1278">Translocase</keyword>
<name>A0A0K2SPB0_LIMPI</name>
<dbReference type="SUPFAM" id="SSF54862">
    <property type="entry name" value="4Fe-4S ferredoxins"/>
    <property type="match status" value="1"/>
</dbReference>
<evidence type="ECO:0000256" key="13">
    <source>
        <dbReference type="ARBA" id="ARBA00047712"/>
    </source>
</evidence>
<dbReference type="InterPro" id="IPR000283">
    <property type="entry name" value="NADH_UbQ_OxRdtase_75kDa_su_CS"/>
</dbReference>
<dbReference type="InterPro" id="IPR006657">
    <property type="entry name" value="MoPterin_dinucl-bd_dom"/>
</dbReference>
<dbReference type="RefSeq" id="WP_068140031.1">
    <property type="nucleotide sequence ID" value="NZ_AP014924.1"/>
</dbReference>
<dbReference type="PROSITE" id="PS51085">
    <property type="entry name" value="2FE2S_FER_2"/>
    <property type="match status" value="1"/>
</dbReference>
<dbReference type="Gene3D" id="2.40.40.20">
    <property type="match status" value="1"/>
</dbReference>
<evidence type="ECO:0000259" key="17">
    <source>
        <dbReference type="PROSITE" id="PS51839"/>
    </source>
</evidence>
<evidence type="ECO:0000256" key="3">
    <source>
        <dbReference type="ARBA" id="ARBA00005404"/>
    </source>
</evidence>
<keyword evidence="7 14" id="KW-0479">Metal-binding</keyword>
<dbReference type="KEGG" id="lpil:LIP_3113"/>
<comment type="cofactor">
    <cofactor evidence="14">
        <name>[2Fe-2S] cluster</name>
        <dbReference type="ChEBI" id="CHEBI:190135"/>
    </cofactor>
    <text evidence="14">Binds 1 [2Fe-2S] cluster per subunit.</text>
</comment>
<proteinExistence type="inferred from homology"/>
<feature type="domain" description="4Fe-4S Mo/W bis-MGD-type" evidence="16">
    <location>
        <begin position="220"/>
        <end position="280"/>
    </location>
</feature>
<dbReference type="SMART" id="SM00926">
    <property type="entry name" value="Molybdop_Fe4S4"/>
    <property type="match status" value="1"/>
</dbReference>
<evidence type="ECO:0000256" key="8">
    <source>
        <dbReference type="ARBA" id="ARBA00022967"/>
    </source>
</evidence>
<dbReference type="EMBL" id="AP014924">
    <property type="protein sequence ID" value="BAS28941.1"/>
    <property type="molecule type" value="Genomic_DNA"/>
</dbReference>
<evidence type="ECO:0000256" key="7">
    <source>
        <dbReference type="ARBA" id="ARBA00022723"/>
    </source>
</evidence>
<evidence type="ECO:0000313" key="19">
    <source>
        <dbReference type="Proteomes" id="UP000065807"/>
    </source>
</evidence>
<dbReference type="PANTHER" id="PTHR43105:SF10">
    <property type="entry name" value="NADH-QUINONE OXIDOREDUCTASE SUBUNIT G"/>
    <property type="match status" value="1"/>
</dbReference>
<gene>
    <name evidence="18" type="ORF">LIP_3113</name>
</gene>
<dbReference type="STRING" id="1555112.LIP_3113"/>
<dbReference type="PROSITE" id="PS00641">
    <property type="entry name" value="COMPLEX1_75K_1"/>
    <property type="match status" value="1"/>
</dbReference>
<dbReference type="SUPFAM" id="SSF54292">
    <property type="entry name" value="2Fe-2S ferredoxin-like"/>
    <property type="match status" value="1"/>
</dbReference>
<sequence>MSAELVTLTIDGRTARVPKGTLLVDAAKSVGINIPVFCSHEKLDPAGVCRMCLVEVEGARKLTTACTEPAREGMVVHTDTPQVSEARKSVLEFLLINHPLDCPVCDKGGECDLQDLTFAYGPSTSRLVDGKLHKPKAADLGPFIVLDEERCILCRRCTRFDAQVAQERTLVVGERAHDALITTAEGVSYDSVFSGNTIELCPVGALTSRIYRFRARPWDLTRVDAVCHGCPVGCHVQLHFRSNVRGVRLDRVASRPFEPLDDGWLCDRGRFNYGFVQSPDRLRQPMVRPQGAPRGKLVPATWEEALQRVALQLKATLESQGPRAVGAVGGGRLTNEEAFLLQKLMRQVLGSGNVDHRVAGEAAASLDAAPGRVTDLDEAAVILVVDAHPGQSAPVVDLRIRRAAARRNAQLTTLGPVEPELPVPHRALRVRPGETAPALERLARLLAAAGAAGGDVGEEAAVAAEMRARDGMLAVVWDGRDAAAGRALAAVLAAWRGLGREARLLVIGDQVNSRGAEAMGLRPDLLPGYRSVDDPAARHALASRWAREVPEGGLPTGRMLEQAASGQMGVLYLVGANLAETYPDRSLVDRALASDTFVVAQDLFLTETARLADVVLPAAPFTAREGHLTNLEGRVQPVGRRSTDAPAGTGADALTDGEIFQRLSRRVQAEPLFRTGQELAWEIQELAPARDGFVGALPERLLAAVARPAESRPGAELQDGRLRVVVLPALHGGGGTARFDRAYAERRPLRVEILLHPEDARRLAVVDGDAVEVETSDGPVRLRARMSRRVAPGTAAVGRGIPGLPWNRLTAASGMRIHRRLLEEVG</sequence>
<reference evidence="19" key="2">
    <citation type="journal article" date="2016" name="Int. J. Syst. Evol. Microbiol.">
        <title>Complete genome sequence and cell structure of Limnochorda pilosa, a Gram-negative spore-former within the phylum Firmicutes.</title>
        <authorList>
            <person name="Watanabe M."/>
            <person name="Kojima H."/>
            <person name="Fukui M."/>
        </authorList>
    </citation>
    <scope>NUCLEOTIDE SEQUENCE [LARGE SCALE GENOMIC DNA]</scope>
    <source>
        <strain evidence="19">HC45</strain>
    </source>
</reference>
<keyword evidence="11 14" id="KW-0520">NAD</keyword>
<keyword evidence="10 14" id="KW-0411">Iron-sulfur</keyword>
<dbReference type="PANTHER" id="PTHR43105">
    <property type="entry name" value="RESPIRATORY NITRATE REDUCTASE"/>
    <property type="match status" value="1"/>
</dbReference>
<dbReference type="InterPro" id="IPR006963">
    <property type="entry name" value="Mopterin_OxRdtase_4Fe-4S_dom"/>
</dbReference>
<evidence type="ECO:0000256" key="1">
    <source>
        <dbReference type="ARBA" id="ARBA00001966"/>
    </source>
</evidence>
<dbReference type="PROSITE" id="PS00642">
    <property type="entry name" value="COMPLEX1_75K_2"/>
    <property type="match status" value="1"/>
</dbReference>
<dbReference type="InterPro" id="IPR050123">
    <property type="entry name" value="Prok_molybdopt-oxidoreductase"/>
</dbReference>
<dbReference type="SUPFAM" id="SSF50692">
    <property type="entry name" value="ADC-like"/>
    <property type="match status" value="1"/>
</dbReference>
<keyword evidence="19" id="KW-1185">Reference proteome</keyword>
<evidence type="ECO:0000256" key="4">
    <source>
        <dbReference type="ARBA" id="ARBA00022485"/>
    </source>
</evidence>
<evidence type="ECO:0000256" key="11">
    <source>
        <dbReference type="ARBA" id="ARBA00023027"/>
    </source>
</evidence>
<comment type="catalytic activity">
    <reaction evidence="13 14">
        <text>a quinone + NADH + 5 H(+)(in) = a quinol + NAD(+) + 4 H(+)(out)</text>
        <dbReference type="Rhea" id="RHEA:57888"/>
        <dbReference type="ChEBI" id="CHEBI:15378"/>
        <dbReference type="ChEBI" id="CHEBI:24646"/>
        <dbReference type="ChEBI" id="CHEBI:57540"/>
        <dbReference type="ChEBI" id="CHEBI:57945"/>
        <dbReference type="ChEBI" id="CHEBI:132124"/>
    </reaction>
</comment>
<comment type="similarity">
    <text evidence="3 14">Belongs to the complex I 75 kDa subunit family.</text>
</comment>
<reference evidence="19" key="1">
    <citation type="submission" date="2015-07" db="EMBL/GenBank/DDBJ databases">
        <title>Complete genome sequence and phylogenetic analysis of Limnochorda pilosa.</title>
        <authorList>
            <person name="Watanabe M."/>
            <person name="Kojima H."/>
            <person name="Fukui M."/>
        </authorList>
    </citation>
    <scope>NUCLEOTIDE SEQUENCE [LARGE SCALE GENOMIC DNA]</scope>
    <source>
        <strain evidence="19">HC45</strain>
    </source>
</reference>
<evidence type="ECO:0000256" key="5">
    <source>
        <dbReference type="ARBA" id="ARBA00022714"/>
    </source>
</evidence>
<dbReference type="SUPFAM" id="SSF53706">
    <property type="entry name" value="Formate dehydrogenase/DMSO reductase, domains 1-3"/>
    <property type="match status" value="1"/>
</dbReference>
<dbReference type="Pfam" id="PF00384">
    <property type="entry name" value="Molybdopterin"/>
    <property type="match status" value="1"/>
</dbReference>
<dbReference type="InterPro" id="IPR006656">
    <property type="entry name" value="Mopterin_OxRdtase"/>
</dbReference>
<evidence type="ECO:0000259" key="15">
    <source>
        <dbReference type="PROSITE" id="PS51085"/>
    </source>
</evidence>
<evidence type="ECO:0000256" key="12">
    <source>
        <dbReference type="ARBA" id="ARBA00023075"/>
    </source>
</evidence>
<comment type="function">
    <text evidence="14">NDH-1 shuttles electrons from NADH, via FMN and iron-sulfur (Fe-S) centers, to quinones in the respiratory chain. Couples the redox reaction to proton translocation (for every two electrons transferred, four hydrogen ions are translocated across the cytoplasmic membrane), and thus conserves the redox energy in a proton gradient.</text>
</comment>
<dbReference type="OrthoDB" id="9805142at2"/>
<evidence type="ECO:0000256" key="10">
    <source>
        <dbReference type="ARBA" id="ARBA00023014"/>
    </source>
</evidence>
<keyword evidence="4 14" id="KW-0004">4Fe-4S</keyword>
<dbReference type="InterPro" id="IPR001041">
    <property type="entry name" value="2Fe-2S_ferredoxin-type"/>
</dbReference>
<dbReference type="Pfam" id="PF01568">
    <property type="entry name" value="Molydop_binding"/>
    <property type="match status" value="1"/>
</dbReference>
<dbReference type="InterPro" id="IPR009010">
    <property type="entry name" value="Asp_de-COase-like_dom_sf"/>
</dbReference>
<comment type="function">
    <text evidence="2">NDH-1 shuttles electrons from NADH, via FMN and iron-sulfur (Fe-S) centers, to quinones in the respiratory chain. The immediate electron acceptor for the enzyme in this species is believed to be ubiquinone. Couples the redox reaction to proton translocation (for every two electrons transferred, four hydrogen ions are translocated across the cytoplasmic membrane), and thus conserves the redox energy in a proton gradient.</text>
</comment>
<dbReference type="Proteomes" id="UP000065807">
    <property type="component" value="Chromosome"/>
</dbReference>
<dbReference type="InterPro" id="IPR036010">
    <property type="entry name" value="2Fe-2S_ferredoxin-like_sf"/>
</dbReference>
<keyword evidence="6 14" id="KW-0874">Quinone</keyword>
<keyword evidence="12" id="KW-0830">Ubiquinone</keyword>
<evidence type="ECO:0000256" key="9">
    <source>
        <dbReference type="ARBA" id="ARBA00023004"/>
    </source>
</evidence>
<feature type="domain" description="4Fe-4S His(Cys)3-ligated-type" evidence="17">
    <location>
        <begin position="82"/>
        <end position="121"/>
    </location>
</feature>
<dbReference type="FunFam" id="3.10.20.740:FF:000001">
    <property type="entry name" value="NADH-quinone oxidoreductase subunit G"/>
    <property type="match status" value="1"/>
</dbReference>
<dbReference type="Gene3D" id="2.20.25.90">
    <property type="entry name" value="ADC-like domains"/>
    <property type="match status" value="1"/>
</dbReference>
<comment type="cofactor">
    <cofactor evidence="1 14">
        <name>[4Fe-4S] cluster</name>
        <dbReference type="ChEBI" id="CHEBI:49883"/>
    </cofactor>
</comment>
<dbReference type="GO" id="GO:0008137">
    <property type="term" value="F:NADH dehydrogenase (ubiquinone) activity"/>
    <property type="evidence" value="ECO:0007669"/>
    <property type="project" value="UniProtKB-UniRule"/>
</dbReference>
<evidence type="ECO:0000259" key="16">
    <source>
        <dbReference type="PROSITE" id="PS51669"/>
    </source>
</evidence>
<keyword evidence="5 14" id="KW-0001">2Fe-2S</keyword>
<dbReference type="Gene3D" id="3.30.70.20">
    <property type="match status" value="1"/>
</dbReference>
<dbReference type="Gene3D" id="3.10.20.740">
    <property type="match status" value="1"/>
</dbReference>
<dbReference type="CDD" id="cd02775">
    <property type="entry name" value="MopB_CT"/>
    <property type="match status" value="1"/>
</dbReference>
<evidence type="ECO:0000313" key="18">
    <source>
        <dbReference type="EMBL" id="BAS28941.1"/>
    </source>
</evidence>
<dbReference type="InterPro" id="IPR010228">
    <property type="entry name" value="NADH_UbQ_OxRdtase_Gsu"/>
</dbReference>
<dbReference type="EC" id="7.1.1.-" evidence="14"/>
<dbReference type="Gene3D" id="3.40.50.740">
    <property type="match status" value="2"/>
</dbReference>
<dbReference type="GO" id="GO:0043546">
    <property type="term" value="F:molybdopterin cofactor binding"/>
    <property type="evidence" value="ECO:0007669"/>
    <property type="project" value="InterPro"/>
</dbReference>
<dbReference type="GO" id="GO:0048038">
    <property type="term" value="F:quinone binding"/>
    <property type="evidence" value="ECO:0007669"/>
    <property type="project" value="UniProtKB-UniRule"/>
</dbReference>
<dbReference type="Gene3D" id="3.40.228.10">
    <property type="entry name" value="Dimethylsulfoxide Reductase, domain 2"/>
    <property type="match status" value="1"/>
</dbReference>
<dbReference type="InterPro" id="IPR019574">
    <property type="entry name" value="NADH_UbQ_OxRdtase_Gsu_4Fe4S-bd"/>
</dbReference>
<dbReference type="SMART" id="SM00929">
    <property type="entry name" value="NADH-G_4Fe-4S_3"/>
    <property type="match status" value="1"/>
</dbReference>
<evidence type="ECO:0000256" key="6">
    <source>
        <dbReference type="ARBA" id="ARBA00022719"/>
    </source>
</evidence>
<dbReference type="Pfam" id="PF22117">
    <property type="entry name" value="Fer4_Nqo3"/>
    <property type="match status" value="1"/>
</dbReference>
<dbReference type="GO" id="GO:0051537">
    <property type="term" value="F:2 iron, 2 sulfur cluster binding"/>
    <property type="evidence" value="ECO:0007669"/>
    <property type="project" value="UniProtKB-UniRule"/>
</dbReference>
<dbReference type="NCBIfam" id="TIGR01973">
    <property type="entry name" value="NuoG"/>
    <property type="match status" value="1"/>
</dbReference>
<accession>A0A0K2SPB0</accession>
<dbReference type="GO" id="GO:0016020">
    <property type="term" value="C:membrane"/>
    <property type="evidence" value="ECO:0007669"/>
    <property type="project" value="InterPro"/>
</dbReference>
<dbReference type="PROSITE" id="PS51669">
    <property type="entry name" value="4FE4S_MOW_BIS_MGD"/>
    <property type="match status" value="1"/>
</dbReference>